<dbReference type="InterPro" id="IPR021714">
    <property type="entry name" value="URB1_N"/>
</dbReference>
<dbReference type="InterPro" id="IPR032436">
    <property type="entry name" value="URB1_C"/>
</dbReference>
<dbReference type="Pfam" id="PF16201">
    <property type="entry name" value="NopRA1"/>
    <property type="match status" value="1"/>
</dbReference>
<organism evidence="4">
    <name type="scientific">Ixodes ricinus</name>
    <name type="common">Common tick</name>
    <name type="synonym">Acarus ricinus</name>
    <dbReference type="NCBI Taxonomy" id="34613"/>
    <lineage>
        <taxon>Eukaryota</taxon>
        <taxon>Metazoa</taxon>
        <taxon>Ecdysozoa</taxon>
        <taxon>Arthropoda</taxon>
        <taxon>Chelicerata</taxon>
        <taxon>Arachnida</taxon>
        <taxon>Acari</taxon>
        <taxon>Parasitiformes</taxon>
        <taxon>Ixodida</taxon>
        <taxon>Ixodoidea</taxon>
        <taxon>Ixodidae</taxon>
        <taxon>Ixodinae</taxon>
        <taxon>Ixodes</taxon>
    </lineage>
</organism>
<dbReference type="GO" id="GO:0005730">
    <property type="term" value="C:nucleolus"/>
    <property type="evidence" value="ECO:0007669"/>
    <property type="project" value="TreeGrafter"/>
</dbReference>
<dbReference type="SUPFAM" id="SSF48371">
    <property type="entry name" value="ARM repeat"/>
    <property type="match status" value="1"/>
</dbReference>
<accession>A0A147BQ04</accession>
<dbReference type="PANTHER" id="PTHR13500:SF0">
    <property type="entry name" value="NUCLEOLAR PRE-RIBOSOMAL-ASSOCIATED PROTEIN 1"/>
    <property type="match status" value="1"/>
</dbReference>
<dbReference type="Pfam" id="PF11707">
    <property type="entry name" value="Npa1"/>
    <property type="match status" value="1"/>
</dbReference>
<feature type="compositionally biased region" description="Acidic residues" evidence="1">
    <location>
        <begin position="1576"/>
        <end position="1587"/>
    </location>
</feature>
<evidence type="ECO:0000259" key="3">
    <source>
        <dbReference type="Pfam" id="PF16201"/>
    </source>
</evidence>
<feature type="region of interest" description="Disordered" evidence="1">
    <location>
        <begin position="1564"/>
        <end position="1597"/>
    </location>
</feature>
<sequence>MQYKGLLNSIFPGLVYDRASFICSFLTTMKTKVVENMSVTKTTKAKMLNDKSLKPVVQLLSWEGPRQWKPGKWNKFAPSEEQEDDETRAVLQGSKEDAEMVQSTAYDFLVTLCCSHKHGILFRDSAFGQSSKNVNHVITAVLQSMEQPYEHPRCSAFLVEVLKASPDQIAHYLHSWQSIMAYSTVATTEKLIMLLTQVAEVQDVETSVRATTEKFPEKVCKLVSYLSLLSLVRSAGEAHSLQGDDVEVPLRLAHIRFVAASLRKMKAALDFARDSRSTASGASKEKLELLLCQDVWKHVPPTDQLVSHYRETVDAAVQDSAGLKGSAVVRGSYCQGILDVLALYKEFATGDHGDFDWKLVAGIGGIQTDHLNSAVGECLQLRAIGLVLDACSSTEALLFGCEEQSPFSHLLELFSRCREDAVGRSAALLITNLLCKVNVLEDYGWEVGIWMEKLRQGQHLELVRLLLESVKLVLSDPNGLNSEVMRCVTAHGAAGGVAGLNLRDILQQTEETLGDLKELESFQAGKYFSPLLPAVLKALGNSSDPLCKLYVHSVIKDILHYQQQPQALCKFLNERSELLSKSLRRYISIWSGGAMPQKRPQKDKAAGAFCSPAAEELEDAFLDHLFVRKDITSATVRPIVEDVNSCDMAKCKALFYQVLFYVKACLDSTELLGGLRAFLKVFRKLFERCLQLEDGQESCLAFLDTLLRHETTLSWYLREEAEDARASGAVLDYSSFLLDMITLILLEMPSISSKLEVSLRYLKDRSVRAIINQSLPKGLDCTKLVAAFAPVLSEVDIVTLLEAVVQSNSRQLRKSIEELLCASFAHSGSDSTESAPLLPAATIPRILSCLLKCKNREAMEHDGKPFLSSFMRFLERRPVYMLALKVDDLKPLLGDKESPAHLDMLTFLMRHSVLHRQHLQQLVQSQRPMTSHLPAAGVASFLRALITGLTQEEKSQKLGLWLAKAFMTLLKQCLPEEELSSGVVTDVRCTLASLMKLRFLCKDNLLMVLELLNDTPAKHLELALLNTLCSGVSQSLEDTAVQDACLHRLLQCLASALETEMEVSQPVLEAVQDSLAVVKVLNKDLFARVVRQDGLWPQFVKSCLRSGFQSSTFGRVSFELLSEICRKVYETENVGDINPAVCRVHMMMFGHSKFLSLMLDTSVETKPTKNKMLELMVTLVECDQSVCKAEHIPVFLSAYGGTLSVIDQRLLYLMFLYERSGVDMCSFRPFMWGPSAVSFYSIHKKVSVSLLKQPKTEEILSLLDEEKMMASVLRFPLTLDLQVSPLEAVADESLYDPRFLLPLLYTLLSPGSLVNCHKLVEMRCLAFLLASLSSEMFQVRCLGCNVLTLFHHQLQGSRLSISEFWLCVLESLRNAVTVTCVRMPCLVTGYLGSAADVVGSPENDMFNPVLKYLLAKPVLDIGNMPDFYKMFYNPTVEHNFRRSWFLEVMANYMRCSLDFHICKKRYIFSILLSYFMSPLCHRRSKVLVLRVLTAAVKIPKAARILCREHGLLAWISAALSRNADDESVAKMLLDVLHHLWESSAIRTFRLADVKAARVKATAEMRASSQTRKTADESDDDSSGEEDGGSLQETRDAHPEVTSKRFYQHFPFEYLLTLFSVRKHVRNCMDLSAFSQFVVDLRNALEFVWRQERNEENVVENLCIPDENIVSELVGHWGHFAARSADDDKECAVAGQAVAQICHHWPPNKSTQASAWAQTLGFVLSHGEDSVAYNLATLCWVRRWINGAEGHERSADLVETGKTWRLERLLGRVYRTLGELATGGGDEEAAAVALGVLDTLFGAAVTSLLPKEQRKPYRKELENIRASQACGTDKALACTLLFHELLLRAIKGPHTCT</sequence>
<feature type="domain" description="URB1 N-terminal" evidence="2">
    <location>
        <begin position="2"/>
        <end position="176"/>
    </location>
</feature>
<dbReference type="EMBL" id="GEGO01002553">
    <property type="protein sequence ID" value="JAR92851.1"/>
    <property type="molecule type" value="Transcribed_RNA"/>
</dbReference>
<feature type="domain" description="URB1 C-terminal" evidence="3">
    <location>
        <begin position="1325"/>
        <end position="1514"/>
    </location>
</feature>
<dbReference type="InterPro" id="IPR039844">
    <property type="entry name" value="URB1"/>
</dbReference>
<evidence type="ECO:0000313" key="4">
    <source>
        <dbReference type="EMBL" id="JAR92851.1"/>
    </source>
</evidence>
<dbReference type="InterPro" id="IPR016024">
    <property type="entry name" value="ARM-type_fold"/>
</dbReference>
<evidence type="ECO:0000256" key="1">
    <source>
        <dbReference type="SAM" id="MobiDB-lite"/>
    </source>
</evidence>
<reference evidence="4" key="1">
    <citation type="journal article" date="2018" name="PLoS Negl. Trop. Dis.">
        <title>Sialome diversity of ticks revealed by RNAseq of single tick salivary glands.</title>
        <authorList>
            <person name="Perner J."/>
            <person name="Kropackova S."/>
            <person name="Kopacek P."/>
            <person name="Ribeiro J.M."/>
        </authorList>
    </citation>
    <scope>NUCLEOTIDE SEQUENCE</scope>
    <source>
        <strain evidence="4">Siblings of single egg batch collected in Ceske Budejovice</strain>
        <tissue evidence="4">Salivary glands</tissue>
    </source>
</reference>
<name>A0A147BQ04_IXORI</name>
<dbReference type="GO" id="GO:0000466">
    <property type="term" value="P:maturation of 5.8S rRNA from tricistronic rRNA transcript (SSU-rRNA, 5.8S rRNA, LSU-rRNA)"/>
    <property type="evidence" value="ECO:0007669"/>
    <property type="project" value="TreeGrafter"/>
</dbReference>
<proteinExistence type="predicted"/>
<evidence type="ECO:0000259" key="2">
    <source>
        <dbReference type="Pfam" id="PF11707"/>
    </source>
</evidence>
<dbReference type="PANTHER" id="PTHR13500">
    <property type="entry name" value="NUCLEOLAR PRERIBOSOMAL-ASSOCIATED PROTEIN 1"/>
    <property type="match status" value="1"/>
</dbReference>
<protein>
    <submittedName>
        <fullName evidence="4">Putative nucleolar pre-ribosomal-associated protein 1</fullName>
    </submittedName>
</protein>
<dbReference type="GO" id="GO:0000463">
    <property type="term" value="P:maturation of LSU-rRNA from tricistronic rRNA transcript (SSU-rRNA, 5.8S rRNA, LSU-rRNA)"/>
    <property type="evidence" value="ECO:0007669"/>
    <property type="project" value="TreeGrafter"/>
</dbReference>